<reference evidence="1 2" key="1">
    <citation type="submission" date="2020-08" db="EMBL/GenBank/DDBJ databases">
        <title>Description of novel Pseudomonas species.</title>
        <authorList>
            <person name="Duman M."/>
            <person name="Mulet M."/>
            <person name="Altun S."/>
            <person name="Saticioglu I.B."/>
            <person name="Lalucat J."/>
            <person name="Garcia-Valdes E."/>
        </authorList>
    </citation>
    <scope>NUCLEOTIDE SEQUENCE [LARGE SCALE GENOMIC DNA]</scope>
    <source>
        <strain evidence="1 2">P66</strain>
    </source>
</reference>
<dbReference type="EMBL" id="JACOPV010000011">
    <property type="protein sequence ID" value="MBM5459603.1"/>
    <property type="molecule type" value="Genomic_DNA"/>
</dbReference>
<organism evidence="1 2">
    <name type="scientific">Pseudomonas arcuscaelestis</name>
    <dbReference type="NCBI Taxonomy" id="2710591"/>
    <lineage>
        <taxon>Bacteria</taxon>
        <taxon>Pseudomonadati</taxon>
        <taxon>Pseudomonadota</taxon>
        <taxon>Gammaproteobacteria</taxon>
        <taxon>Pseudomonadales</taxon>
        <taxon>Pseudomonadaceae</taxon>
        <taxon>Pseudomonas</taxon>
    </lineage>
</organism>
<dbReference type="Proteomes" id="UP000745663">
    <property type="component" value="Unassembled WGS sequence"/>
</dbReference>
<sequence>MSDSFIKGLQRAVARRQSYSIKVVSVKPNTVKTLAKPKCQFDELVYQATIISKMIQLIHKQKGANK</sequence>
<proteinExistence type="predicted"/>
<name>A0ABS2C182_9PSED</name>
<protein>
    <submittedName>
        <fullName evidence="1">Uncharacterized protein</fullName>
    </submittedName>
</protein>
<evidence type="ECO:0000313" key="2">
    <source>
        <dbReference type="Proteomes" id="UP000745663"/>
    </source>
</evidence>
<accession>A0ABS2C182</accession>
<evidence type="ECO:0000313" key="1">
    <source>
        <dbReference type="EMBL" id="MBM5459603.1"/>
    </source>
</evidence>
<comment type="caution">
    <text evidence="1">The sequence shown here is derived from an EMBL/GenBank/DDBJ whole genome shotgun (WGS) entry which is preliminary data.</text>
</comment>
<keyword evidence="2" id="KW-1185">Reference proteome</keyword>
<dbReference type="RefSeq" id="WP_203585148.1">
    <property type="nucleotide sequence ID" value="NZ_JACOPV010000011.1"/>
</dbReference>
<gene>
    <name evidence="1" type="ORF">H8F21_18715</name>
</gene>